<dbReference type="STRING" id="1579316.RC74_03350"/>
<reference evidence="5 6" key="1">
    <citation type="submission" date="2016-02" db="EMBL/GenBank/DDBJ databases">
        <title>Complete genome sequence of Halocynthiibacter arcticus PAMC 20958t from arctic marine sediment.</title>
        <authorList>
            <person name="Lee Y.M."/>
            <person name="Baek K."/>
            <person name="Lee H.K."/>
            <person name="Shin S.C."/>
        </authorList>
    </citation>
    <scope>NUCLEOTIDE SEQUENCE [LARGE SCALE GENOMIC DNA]</scope>
    <source>
        <strain evidence="5">PAMC 20958</strain>
    </source>
</reference>
<keyword evidence="1" id="KW-0805">Transcription regulation</keyword>
<dbReference type="PANTHER" id="PTHR43537:SF5">
    <property type="entry name" value="UXU OPERON TRANSCRIPTIONAL REGULATOR"/>
    <property type="match status" value="1"/>
</dbReference>
<name>A0A126UYB8_9RHOB</name>
<evidence type="ECO:0000256" key="3">
    <source>
        <dbReference type="ARBA" id="ARBA00023163"/>
    </source>
</evidence>
<evidence type="ECO:0000256" key="2">
    <source>
        <dbReference type="ARBA" id="ARBA00023125"/>
    </source>
</evidence>
<dbReference type="KEGG" id="hat:RC74_03350"/>
<dbReference type="SMART" id="SM00345">
    <property type="entry name" value="HTH_GNTR"/>
    <property type="match status" value="1"/>
</dbReference>
<protein>
    <recommendedName>
        <fullName evidence="4">HTH gntR-type domain-containing protein</fullName>
    </recommendedName>
</protein>
<dbReference type="InterPro" id="IPR000524">
    <property type="entry name" value="Tscrpt_reg_HTH_GntR"/>
</dbReference>
<dbReference type="EMBL" id="CP014327">
    <property type="protein sequence ID" value="AML50429.1"/>
    <property type="molecule type" value="Genomic_DNA"/>
</dbReference>
<dbReference type="PRINTS" id="PR00035">
    <property type="entry name" value="HTHGNTR"/>
</dbReference>
<keyword evidence="2" id="KW-0238">DNA-binding</keyword>
<dbReference type="RefSeq" id="WP_039002973.1">
    <property type="nucleotide sequence ID" value="NZ_CP014327.1"/>
</dbReference>
<dbReference type="PANTHER" id="PTHR43537">
    <property type="entry name" value="TRANSCRIPTIONAL REGULATOR, GNTR FAMILY"/>
    <property type="match status" value="1"/>
</dbReference>
<evidence type="ECO:0000313" key="6">
    <source>
        <dbReference type="Proteomes" id="UP000070371"/>
    </source>
</evidence>
<organism evidence="5 6">
    <name type="scientific">Falsihalocynthiibacter arcticus</name>
    <dbReference type="NCBI Taxonomy" id="1579316"/>
    <lineage>
        <taxon>Bacteria</taxon>
        <taxon>Pseudomonadati</taxon>
        <taxon>Pseudomonadota</taxon>
        <taxon>Alphaproteobacteria</taxon>
        <taxon>Rhodobacterales</taxon>
        <taxon>Roseobacteraceae</taxon>
        <taxon>Falsihalocynthiibacter</taxon>
    </lineage>
</organism>
<dbReference type="InterPro" id="IPR008920">
    <property type="entry name" value="TF_FadR/GntR_C"/>
</dbReference>
<accession>A0A126UYB8</accession>
<dbReference type="Gene3D" id="1.10.10.10">
    <property type="entry name" value="Winged helix-like DNA-binding domain superfamily/Winged helix DNA-binding domain"/>
    <property type="match status" value="1"/>
</dbReference>
<dbReference type="PROSITE" id="PS50949">
    <property type="entry name" value="HTH_GNTR"/>
    <property type="match status" value="1"/>
</dbReference>
<evidence type="ECO:0000259" key="4">
    <source>
        <dbReference type="PROSITE" id="PS50949"/>
    </source>
</evidence>
<proteinExistence type="predicted"/>
<dbReference type="SUPFAM" id="SSF48008">
    <property type="entry name" value="GntR ligand-binding domain-like"/>
    <property type="match status" value="1"/>
</dbReference>
<dbReference type="GO" id="GO:0003677">
    <property type="term" value="F:DNA binding"/>
    <property type="evidence" value="ECO:0007669"/>
    <property type="project" value="UniProtKB-KW"/>
</dbReference>
<feature type="domain" description="HTH gntR-type" evidence="4">
    <location>
        <begin position="11"/>
        <end position="78"/>
    </location>
</feature>
<keyword evidence="6" id="KW-1185">Reference proteome</keyword>
<sequence>MMDANFQNLSAGIVDNLTTVLERAIVTLELAPAMRLTEEEIALRYGVSRSPVRDALRALERDGLVMRQARKGIWVSRMSLRDFDEVYRCRAALEALASEAAARSPLNDRKKQLKEVFDGMRTAHEARDADAFFAMDVRGSELIYKLADDTTLRRLISGLEKQALRYRLYLYKNASDLVRLSLDDTGAIFAAIEDGRAEDAKTLSENLITTIWQSSRATIEQHFGKG</sequence>
<dbReference type="GO" id="GO:0003700">
    <property type="term" value="F:DNA-binding transcription factor activity"/>
    <property type="evidence" value="ECO:0007669"/>
    <property type="project" value="InterPro"/>
</dbReference>
<dbReference type="InterPro" id="IPR011711">
    <property type="entry name" value="GntR_C"/>
</dbReference>
<dbReference type="CDD" id="cd07377">
    <property type="entry name" value="WHTH_GntR"/>
    <property type="match status" value="1"/>
</dbReference>
<dbReference type="SUPFAM" id="SSF46785">
    <property type="entry name" value="Winged helix' DNA-binding domain"/>
    <property type="match status" value="1"/>
</dbReference>
<dbReference type="InterPro" id="IPR036388">
    <property type="entry name" value="WH-like_DNA-bd_sf"/>
</dbReference>
<dbReference type="OrthoDB" id="8155773at2"/>
<dbReference type="Pfam" id="PF00392">
    <property type="entry name" value="GntR"/>
    <property type="match status" value="1"/>
</dbReference>
<gene>
    <name evidence="5" type="ORF">RC74_03350</name>
</gene>
<keyword evidence="3" id="KW-0804">Transcription</keyword>
<evidence type="ECO:0000313" key="5">
    <source>
        <dbReference type="EMBL" id="AML50429.1"/>
    </source>
</evidence>
<dbReference type="SMART" id="SM00895">
    <property type="entry name" value="FCD"/>
    <property type="match status" value="1"/>
</dbReference>
<dbReference type="InterPro" id="IPR036390">
    <property type="entry name" value="WH_DNA-bd_sf"/>
</dbReference>
<dbReference type="AlphaFoldDB" id="A0A126UYB8"/>
<dbReference type="Gene3D" id="1.20.120.530">
    <property type="entry name" value="GntR ligand-binding domain-like"/>
    <property type="match status" value="1"/>
</dbReference>
<evidence type="ECO:0000256" key="1">
    <source>
        <dbReference type="ARBA" id="ARBA00023015"/>
    </source>
</evidence>
<dbReference type="Proteomes" id="UP000070371">
    <property type="component" value="Chromosome"/>
</dbReference>
<dbReference type="Pfam" id="PF07729">
    <property type="entry name" value="FCD"/>
    <property type="match status" value="1"/>
</dbReference>